<dbReference type="GO" id="GO:0008199">
    <property type="term" value="F:ferric iron binding"/>
    <property type="evidence" value="ECO:0007669"/>
    <property type="project" value="InterPro"/>
</dbReference>
<feature type="domain" description="Intradiol ring-cleavage dioxygenases" evidence="5">
    <location>
        <begin position="76"/>
        <end position="104"/>
    </location>
</feature>
<dbReference type="Gene3D" id="2.60.130.10">
    <property type="entry name" value="Aromatic compound dioxygenase"/>
    <property type="match status" value="1"/>
</dbReference>
<evidence type="ECO:0000313" key="6">
    <source>
        <dbReference type="EMBL" id="KLN55274.1"/>
    </source>
</evidence>
<dbReference type="Proteomes" id="UP000035170">
    <property type="component" value="Unassembled WGS sequence"/>
</dbReference>
<dbReference type="InterPro" id="IPR000627">
    <property type="entry name" value="Intradiol_dOase_C"/>
</dbReference>
<evidence type="ECO:0000256" key="3">
    <source>
        <dbReference type="ARBA" id="ARBA00023002"/>
    </source>
</evidence>
<dbReference type="EMBL" id="JZWI01000018">
    <property type="protein sequence ID" value="KLN55274.1"/>
    <property type="molecule type" value="Genomic_DNA"/>
</dbReference>
<keyword evidence="3 6" id="KW-0560">Oxidoreductase</keyword>
<comment type="caution">
    <text evidence="6">The sequence shown here is derived from an EMBL/GenBank/DDBJ whole genome shotgun (WGS) entry which is preliminary data.</text>
</comment>
<accession>A0A0H2LYH8</accession>
<evidence type="ECO:0000256" key="1">
    <source>
        <dbReference type="ARBA" id="ARBA00007825"/>
    </source>
</evidence>
<dbReference type="Pfam" id="PF00775">
    <property type="entry name" value="Dioxygenase_C"/>
    <property type="match status" value="1"/>
</dbReference>
<dbReference type="RefSeq" id="WP_047785501.1">
    <property type="nucleotide sequence ID" value="NZ_JZWI01000018.1"/>
</dbReference>
<dbReference type="EC" id="1.13.11.1" evidence="6"/>
<reference evidence="6 7" key="1">
    <citation type="submission" date="2015-03" db="EMBL/GenBank/DDBJ databases">
        <title>Genome sequence of Variovorax paradoxus TBEA6.</title>
        <authorList>
            <person name="Poehlein A."/>
            <person name="Schuldes J."/>
            <person name="Wuebbeler J.H."/>
            <person name="Hiessl S."/>
            <person name="Steinbuechel A."/>
            <person name="Daniel R."/>
        </authorList>
    </citation>
    <scope>NUCLEOTIDE SEQUENCE [LARGE SCALE GENOMIC DNA]</scope>
    <source>
        <strain evidence="6 7">TBEA6</strain>
    </source>
</reference>
<dbReference type="InterPro" id="IPR039387">
    <property type="entry name" value="3_4-PCD"/>
</dbReference>
<organism evidence="6 7">
    <name type="scientific">Variovorax paradoxus</name>
    <dbReference type="NCBI Taxonomy" id="34073"/>
    <lineage>
        <taxon>Bacteria</taxon>
        <taxon>Pseudomonadati</taxon>
        <taxon>Pseudomonadota</taxon>
        <taxon>Betaproteobacteria</taxon>
        <taxon>Burkholderiales</taxon>
        <taxon>Comamonadaceae</taxon>
        <taxon>Variovorax</taxon>
    </lineage>
</organism>
<gene>
    <name evidence="6" type="primary">catA1</name>
    <name evidence="6" type="ORF">VPARA_36260</name>
</gene>
<feature type="chain" id="PRO_5002596468" evidence="4">
    <location>
        <begin position="33"/>
        <end position="210"/>
    </location>
</feature>
<keyword evidence="2 6" id="KW-0223">Dioxygenase</keyword>
<evidence type="ECO:0000313" key="7">
    <source>
        <dbReference type="Proteomes" id="UP000035170"/>
    </source>
</evidence>
<dbReference type="CDD" id="cd03459">
    <property type="entry name" value="3_4-PCD"/>
    <property type="match status" value="1"/>
</dbReference>
<comment type="similarity">
    <text evidence="1">Belongs to the intradiol ring-cleavage dioxygenase family.</text>
</comment>
<dbReference type="PATRIC" id="fig|34073.19.peg.3714"/>
<protein>
    <submittedName>
        <fullName evidence="6">Catechol 1,2-dioxygenase</fullName>
        <ecNumber evidence="6">1.13.11.1</ecNumber>
    </submittedName>
</protein>
<dbReference type="InterPro" id="IPR050770">
    <property type="entry name" value="Intradiol_RC_Dioxygenase"/>
</dbReference>
<sequence>MNARSEPGLPRRTVAAALVAAPALWLGARAQAAASRLATPSQTEGPFYPVRLPQDSDHDLLRNGTLDYRGGQPAWVDGTVTDLDGKPLRGAQVEIWQCDQNGHYHHPGDGDRADAAFQGFGRVTVGEDGSYRFRTIRPVPYSGRTPHIHVKVKLGTRELLTTQLYVAGDPGNVRDFIWRNLPQAAREAVTVPFERGADGLQARFPIAVAA</sequence>
<dbReference type="GO" id="GO:0018576">
    <property type="term" value="F:catechol 1,2-dioxygenase activity"/>
    <property type="evidence" value="ECO:0007669"/>
    <property type="project" value="UniProtKB-EC"/>
</dbReference>
<dbReference type="PANTHER" id="PTHR33711">
    <property type="entry name" value="DIOXYGENASE, PUTATIVE (AFU_ORTHOLOGUE AFUA_2G02910)-RELATED"/>
    <property type="match status" value="1"/>
</dbReference>
<proteinExistence type="inferred from homology"/>
<evidence type="ECO:0000256" key="4">
    <source>
        <dbReference type="SAM" id="SignalP"/>
    </source>
</evidence>
<keyword evidence="4" id="KW-0732">Signal</keyword>
<dbReference type="SUPFAM" id="SSF49482">
    <property type="entry name" value="Aromatic compound dioxygenase"/>
    <property type="match status" value="1"/>
</dbReference>
<dbReference type="PANTHER" id="PTHR33711:SF9">
    <property type="entry name" value="PROTOCATECHUATE 3,4-DIOXYGENASE ALPHA CHAIN"/>
    <property type="match status" value="1"/>
</dbReference>
<evidence type="ECO:0000259" key="5">
    <source>
        <dbReference type="PROSITE" id="PS00083"/>
    </source>
</evidence>
<name>A0A0H2LYH8_VARPD</name>
<dbReference type="PROSITE" id="PS00083">
    <property type="entry name" value="INTRADIOL_DIOXYGENAS"/>
    <property type="match status" value="1"/>
</dbReference>
<keyword evidence="7" id="KW-1185">Reference proteome</keyword>
<dbReference type="GO" id="GO:0018578">
    <property type="term" value="F:protocatechuate 3,4-dioxygenase activity"/>
    <property type="evidence" value="ECO:0007669"/>
    <property type="project" value="InterPro"/>
</dbReference>
<feature type="signal peptide" evidence="4">
    <location>
        <begin position="1"/>
        <end position="32"/>
    </location>
</feature>
<dbReference type="InterPro" id="IPR015889">
    <property type="entry name" value="Intradiol_dOase_core"/>
</dbReference>
<evidence type="ECO:0000256" key="2">
    <source>
        <dbReference type="ARBA" id="ARBA00022964"/>
    </source>
</evidence>
<dbReference type="AlphaFoldDB" id="A0A0H2LYH8"/>